<gene>
    <name evidence="2" type="ORF">NS334_15600</name>
</gene>
<comment type="caution">
    <text evidence="2">The sequence shown here is derived from an EMBL/GenBank/DDBJ whole genome shotgun (WGS) entry which is preliminary data.</text>
</comment>
<organism evidence="2 3">
    <name type="scientific">Sphingomonas endophytica</name>
    <dbReference type="NCBI Taxonomy" id="869719"/>
    <lineage>
        <taxon>Bacteria</taxon>
        <taxon>Pseudomonadati</taxon>
        <taxon>Pseudomonadota</taxon>
        <taxon>Alphaproteobacteria</taxon>
        <taxon>Sphingomonadales</taxon>
        <taxon>Sphingomonadaceae</taxon>
        <taxon>Sphingomonas</taxon>
    </lineage>
</organism>
<keyword evidence="1" id="KW-0732">Signal</keyword>
<feature type="signal peptide" evidence="1">
    <location>
        <begin position="1"/>
        <end position="21"/>
    </location>
</feature>
<dbReference type="PATRIC" id="fig|869719.3.peg.3491"/>
<evidence type="ECO:0000256" key="1">
    <source>
        <dbReference type="SAM" id="SignalP"/>
    </source>
</evidence>
<reference evidence="2 3" key="1">
    <citation type="journal article" date="2016" name="Front. Microbiol.">
        <title>Genomic Resource of Rice Seed Associated Bacteria.</title>
        <authorList>
            <person name="Midha S."/>
            <person name="Bansal K."/>
            <person name="Sharma S."/>
            <person name="Kumar N."/>
            <person name="Patil P.P."/>
            <person name="Chaudhry V."/>
            <person name="Patil P.B."/>
        </authorList>
    </citation>
    <scope>NUCLEOTIDE SEQUENCE [LARGE SCALE GENOMIC DNA]</scope>
    <source>
        <strain evidence="2 3">NS334</strain>
    </source>
</reference>
<dbReference type="EMBL" id="LDTB01000081">
    <property type="protein sequence ID" value="KTT68938.1"/>
    <property type="molecule type" value="Genomic_DNA"/>
</dbReference>
<feature type="chain" id="PRO_5007547903" evidence="1">
    <location>
        <begin position="22"/>
        <end position="151"/>
    </location>
</feature>
<keyword evidence="3" id="KW-1185">Reference proteome</keyword>
<accession>A0A147HVK5</accession>
<evidence type="ECO:0000313" key="3">
    <source>
        <dbReference type="Proteomes" id="UP000074310"/>
    </source>
</evidence>
<dbReference type="AlphaFoldDB" id="A0A147HVK5"/>
<dbReference type="Proteomes" id="UP000074310">
    <property type="component" value="Unassembled WGS sequence"/>
</dbReference>
<protein>
    <submittedName>
        <fullName evidence="2">Uncharacterized protein</fullName>
    </submittedName>
</protein>
<evidence type="ECO:0000313" key="2">
    <source>
        <dbReference type="EMBL" id="KTT68938.1"/>
    </source>
</evidence>
<name>A0A147HVK5_9SPHN</name>
<dbReference type="RefSeq" id="WP_058756875.1">
    <property type="nucleotide sequence ID" value="NZ_LDTB01000081.1"/>
</dbReference>
<sequence length="151" mass="15300">MMFALLLALAQAAPTAPSAPASPAVSIDGLPIGPLPQQALPARGCAAYLFSTGQTRVLAAMMTADPATLRITLDGKVTDLARTGATGIAPLGFNAENVYRDGEVVATVTMTIEQRQNLTAGAAVPTATMRLDRPGQDTVVVPLAGLIGCAG</sequence>
<dbReference type="OrthoDB" id="7595402at2"/>
<proteinExistence type="predicted"/>